<comment type="caution">
    <text evidence="2">The sequence shown here is derived from an EMBL/GenBank/DDBJ whole genome shotgun (WGS) entry which is preliminary data.</text>
</comment>
<evidence type="ECO:0000313" key="3">
    <source>
        <dbReference type="Proteomes" id="UP000440304"/>
    </source>
</evidence>
<accession>A0A6N8TMT9</accession>
<evidence type="ECO:0000256" key="1">
    <source>
        <dbReference type="SAM" id="MobiDB-lite"/>
    </source>
</evidence>
<dbReference type="Proteomes" id="UP000440304">
    <property type="component" value="Unassembled WGS sequence"/>
</dbReference>
<proteinExistence type="predicted"/>
<dbReference type="EMBL" id="WUML01000023">
    <property type="protein sequence ID" value="MXO02450.1"/>
    <property type="molecule type" value="Genomic_DNA"/>
</dbReference>
<evidence type="ECO:0000313" key="2">
    <source>
        <dbReference type="EMBL" id="MXO02450.1"/>
    </source>
</evidence>
<gene>
    <name evidence="2" type="ORF">GR156_19210</name>
</gene>
<feature type="region of interest" description="Disordered" evidence="1">
    <location>
        <begin position="72"/>
        <end position="95"/>
    </location>
</feature>
<dbReference type="OrthoDB" id="8282301at2"/>
<organism evidence="2 3">
    <name type="scientific">Shinella zoogloeoides</name>
    <name type="common">Crabtreella saccharophila</name>
    <dbReference type="NCBI Taxonomy" id="352475"/>
    <lineage>
        <taxon>Bacteria</taxon>
        <taxon>Pseudomonadati</taxon>
        <taxon>Pseudomonadota</taxon>
        <taxon>Alphaproteobacteria</taxon>
        <taxon>Hyphomicrobiales</taxon>
        <taxon>Rhizobiaceae</taxon>
        <taxon>Shinella</taxon>
    </lineage>
</organism>
<protein>
    <submittedName>
        <fullName evidence="2">Cold-shock protein</fullName>
    </submittedName>
</protein>
<dbReference type="RefSeq" id="WP_160787743.1">
    <property type="nucleotide sequence ID" value="NZ_CP086610.1"/>
</dbReference>
<sequence length="95" mass="10420">MSRVIYAVGDTVRLKPDLFRRAEGGGICRIAGILPSDHGEVQYRVRLGNETFERRILASDIDAPEAMAARSAAGLHPSAGGKEPWFKPSTIRTRK</sequence>
<reference evidence="2 3" key="1">
    <citation type="submission" date="2019-12" db="EMBL/GenBank/DDBJ databases">
        <title>Shinella granuli gen. nov., sp. nov., and proposal of the reclassification of Zoogloea ramigera ATCC 19623 as Shinella zoogloeoides sp. nov.</title>
        <authorList>
            <person name="Gao J."/>
        </authorList>
    </citation>
    <scope>NUCLEOTIDE SEQUENCE [LARGE SCALE GENOMIC DNA]</scope>
    <source>
        <strain evidence="2 3">DSM 287</strain>
    </source>
</reference>
<name>A0A6N8TMT9_SHIZO</name>
<dbReference type="AlphaFoldDB" id="A0A6N8TMT9"/>